<dbReference type="EC" id="2.3.1.9" evidence="3"/>
<evidence type="ECO:0000313" key="10">
    <source>
        <dbReference type="EMBL" id="MFC4718928.1"/>
    </source>
</evidence>
<dbReference type="InterPro" id="IPR020610">
    <property type="entry name" value="Thiolase_AS"/>
</dbReference>
<sequence>MKDVVIIDALRTPIGKFRGKLSHLSAVDLGVVVTKALLERHSSFEDKIDEVIFGNVLQAGVGQNPARQIALKSGLAVEIPAMTVNEVCGSGLKALALAQQAIQLGKAQVVLAGGTESMSQAPYYSYFNKETGSYSQPNPIMVHDGLTDAFSGKHMGLTAENVAEQYNVLRTAADEFALNSHLKAARAQENGWFDAEIVPVLDNEGNLVMQDEGVRKHSSLEKLATLNPVFKEEGQVTAGNASTVNDGASVVLLASKEFAENNNLPYLATIKDIVEIGIEPSIMGISPITAITKLLERNQLTKEQIDAFEINEAFATTSLVVEQQLGLDSSKVNMAGGGISLGHPIGASGARIVTTALNQLQRVNGRFAVASLCVGGGLGLAILLERPKYSFESEKKFYQLAPKERRERLFQQGKITKETKETFAENGLSEEIANHLIENQISDFSLPLGVALNFKINQTDYVIPLATEEPSVVAACSNGAKMALANGGFTSTMPEKYLRGQIVLMNVQDSQALKKQIELKQAAIFERAAEVYPSIIQRGGGVKALEVRLFKESPSYVSVDLIVDTKDAMGANILNTILEGVANLLREWFSEEILFSILSNYATESLVTTTCLISFEQLSKEKDPSKGKEIAEKIAHASLFAKLDPYRATTNNKGIMNGIEALVLATGNDTRAVSASIHAYAARHGKYEGLSTWTVVPEGLKGELTIPLALGSVGGATRVLPKAQAALDLLQIDSATKLAQITAAVGLAQNLAALRALVSEGIQQGHMALQARSLALSVGAQGLEVQQVASALKDQVMNEKNARKILQAIRQ</sequence>
<dbReference type="SUPFAM" id="SSF55035">
    <property type="entry name" value="NAD-binding domain of HMG-CoA reductase"/>
    <property type="match status" value="1"/>
</dbReference>
<dbReference type="PROSITE" id="PS00318">
    <property type="entry name" value="HMG_COA_REDUCTASE_2"/>
    <property type="match status" value="1"/>
</dbReference>
<proteinExistence type="inferred from homology"/>
<dbReference type="CDD" id="cd00751">
    <property type="entry name" value="thiolase"/>
    <property type="match status" value="1"/>
</dbReference>
<dbReference type="Gene3D" id="3.40.47.10">
    <property type="match status" value="2"/>
</dbReference>
<comment type="caution">
    <text evidence="10">The sequence shown here is derived from an EMBL/GenBank/DDBJ whole genome shotgun (WGS) entry which is preliminary data.</text>
</comment>
<keyword evidence="11" id="KW-1185">Reference proteome</keyword>
<dbReference type="InterPro" id="IPR020617">
    <property type="entry name" value="Thiolase_C"/>
</dbReference>
<dbReference type="PANTHER" id="PTHR18919">
    <property type="entry name" value="ACETYL-COA C-ACYLTRANSFERASE"/>
    <property type="match status" value="1"/>
</dbReference>
<dbReference type="EMBL" id="JBHSGS010000022">
    <property type="protein sequence ID" value="MFC4718928.1"/>
    <property type="molecule type" value="Genomic_DNA"/>
</dbReference>
<dbReference type="InterPro" id="IPR023074">
    <property type="entry name" value="HMG_CoA_Rdtase_cat_sf"/>
</dbReference>
<dbReference type="SUPFAM" id="SSF56542">
    <property type="entry name" value="Substrate-binding domain of HMG-CoA reductase"/>
    <property type="match status" value="1"/>
</dbReference>
<evidence type="ECO:0000313" key="11">
    <source>
        <dbReference type="Proteomes" id="UP001595969"/>
    </source>
</evidence>
<feature type="domain" description="Thiolase N-terminal" evidence="8">
    <location>
        <begin position="4"/>
        <end position="256"/>
    </location>
</feature>
<keyword evidence="4" id="KW-0808">Transferase</keyword>
<dbReference type="Pfam" id="PF02803">
    <property type="entry name" value="Thiolase_C"/>
    <property type="match status" value="1"/>
</dbReference>
<dbReference type="InterPro" id="IPR002202">
    <property type="entry name" value="HMG_CoA_Rdtase"/>
</dbReference>
<organism evidence="10 11">
    <name type="scientific">Enterococcus lemanii</name>
    <dbReference type="NCBI Taxonomy" id="1159752"/>
    <lineage>
        <taxon>Bacteria</taxon>
        <taxon>Bacillati</taxon>
        <taxon>Bacillota</taxon>
        <taxon>Bacilli</taxon>
        <taxon>Lactobacillales</taxon>
        <taxon>Enterococcaceae</taxon>
        <taxon>Enterococcus</taxon>
    </lineage>
</organism>
<dbReference type="Pfam" id="PF00368">
    <property type="entry name" value="HMG-CoA_red"/>
    <property type="match status" value="1"/>
</dbReference>
<dbReference type="Gene3D" id="1.10.8.660">
    <property type="match status" value="1"/>
</dbReference>
<reference evidence="11" key="1">
    <citation type="journal article" date="2019" name="Int. J. Syst. Evol. Microbiol.">
        <title>The Global Catalogue of Microorganisms (GCM) 10K type strain sequencing project: providing services to taxonomists for standard genome sequencing and annotation.</title>
        <authorList>
            <consortium name="The Broad Institute Genomics Platform"/>
            <consortium name="The Broad Institute Genome Sequencing Center for Infectious Disease"/>
            <person name="Wu L."/>
            <person name="Ma J."/>
        </authorList>
    </citation>
    <scope>NUCLEOTIDE SEQUENCE [LARGE SCALE GENOMIC DNA]</scope>
    <source>
        <strain evidence="11">CGMCC 1.19032</strain>
    </source>
</reference>
<dbReference type="PANTHER" id="PTHR18919:SF107">
    <property type="entry name" value="ACETYL-COA ACETYLTRANSFERASE, CYTOSOLIC"/>
    <property type="match status" value="1"/>
</dbReference>
<dbReference type="RefSeq" id="WP_204654205.1">
    <property type="nucleotide sequence ID" value="NZ_JAFBFD010000022.1"/>
</dbReference>
<accession>A0ABV9MWC0</accession>
<dbReference type="PROSITE" id="PS00737">
    <property type="entry name" value="THIOLASE_2"/>
    <property type="match status" value="1"/>
</dbReference>
<gene>
    <name evidence="10" type="ORF">ACFO5I_04195</name>
</gene>
<keyword evidence="5 10" id="KW-0560">Oxidoreductase</keyword>
<dbReference type="InterPro" id="IPR009029">
    <property type="entry name" value="HMG_CoA_Rdtase_sub-bd_dom_sf"/>
</dbReference>
<dbReference type="InterPro" id="IPR020616">
    <property type="entry name" value="Thiolase_N"/>
</dbReference>
<evidence type="ECO:0000256" key="2">
    <source>
        <dbReference type="ARBA" id="ARBA00010982"/>
    </source>
</evidence>
<name>A0ABV9MWC0_9ENTE</name>
<protein>
    <recommendedName>
        <fullName evidence="3">acetyl-CoA C-acetyltransferase</fullName>
        <ecNumber evidence="3">2.3.1.9</ecNumber>
    </recommendedName>
    <alternativeName>
        <fullName evidence="7">Acetoacetyl-CoA thiolase</fullName>
    </alternativeName>
</protein>
<dbReference type="Gene3D" id="3.30.70.420">
    <property type="entry name" value="Hydroxymethylglutaryl-CoA reductase, class I/II, NAD/NADP-binding domain"/>
    <property type="match status" value="1"/>
</dbReference>
<evidence type="ECO:0000256" key="7">
    <source>
        <dbReference type="ARBA" id="ARBA00030755"/>
    </source>
</evidence>
<dbReference type="PROSITE" id="PS50065">
    <property type="entry name" value="HMG_COA_REDUCTASE_4"/>
    <property type="match status" value="1"/>
</dbReference>
<dbReference type="InterPro" id="IPR004553">
    <property type="entry name" value="HMG_CoA_Rdtase_bac-typ"/>
</dbReference>
<dbReference type="PROSITE" id="PS00099">
    <property type="entry name" value="THIOLASE_3"/>
    <property type="match status" value="1"/>
</dbReference>
<dbReference type="PROSITE" id="PS00098">
    <property type="entry name" value="THIOLASE_1"/>
    <property type="match status" value="1"/>
</dbReference>
<dbReference type="InterPro" id="IPR020615">
    <property type="entry name" value="Thiolase_acyl_enz_int_AS"/>
</dbReference>
<dbReference type="CDD" id="cd00644">
    <property type="entry name" value="HMG-CoA_reductase_classII"/>
    <property type="match status" value="1"/>
</dbReference>
<evidence type="ECO:0000256" key="1">
    <source>
        <dbReference type="ARBA" id="ARBA00007661"/>
    </source>
</evidence>
<evidence type="ECO:0000259" key="8">
    <source>
        <dbReference type="Pfam" id="PF00108"/>
    </source>
</evidence>
<dbReference type="InterPro" id="IPR016039">
    <property type="entry name" value="Thiolase-like"/>
</dbReference>
<evidence type="ECO:0000259" key="9">
    <source>
        <dbReference type="Pfam" id="PF02803"/>
    </source>
</evidence>
<dbReference type="InterPro" id="IPR023076">
    <property type="entry name" value="HMG_CoA_Rdtase_CS"/>
</dbReference>
<dbReference type="InterPro" id="IPR009023">
    <property type="entry name" value="HMG_CoA_Rdtase_NAD(P)-bd_sf"/>
</dbReference>
<dbReference type="NCBIfam" id="TIGR00532">
    <property type="entry name" value="HMG_CoA_R_NAD"/>
    <property type="match status" value="1"/>
</dbReference>
<dbReference type="Pfam" id="PF00108">
    <property type="entry name" value="Thiolase_N"/>
    <property type="match status" value="1"/>
</dbReference>
<dbReference type="Proteomes" id="UP001595969">
    <property type="component" value="Unassembled WGS sequence"/>
</dbReference>
<dbReference type="GO" id="GO:0140643">
    <property type="term" value="F:hydroxymethylglutaryl-CoA reductase (NADH) activity"/>
    <property type="evidence" value="ECO:0007669"/>
    <property type="project" value="UniProtKB-EC"/>
</dbReference>
<dbReference type="PROSITE" id="PS01192">
    <property type="entry name" value="HMG_COA_REDUCTASE_3"/>
    <property type="match status" value="1"/>
</dbReference>
<evidence type="ECO:0000256" key="5">
    <source>
        <dbReference type="ARBA" id="ARBA00023002"/>
    </source>
</evidence>
<dbReference type="InterPro" id="IPR020613">
    <property type="entry name" value="Thiolase_CS"/>
</dbReference>
<evidence type="ECO:0000256" key="3">
    <source>
        <dbReference type="ARBA" id="ARBA00012705"/>
    </source>
</evidence>
<dbReference type="InterPro" id="IPR002155">
    <property type="entry name" value="Thiolase"/>
</dbReference>
<comment type="similarity">
    <text evidence="2">Belongs to the thiolase-like superfamily. Thiolase family.</text>
</comment>
<dbReference type="Gene3D" id="3.90.770.10">
    <property type="entry name" value="3-hydroxy-3-methylglutaryl-coenzyme A Reductase, Chain A, domain 2"/>
    <property type="match status" value="1"/>
</dbReference>
<comment type="similarity">
    <text evidence="1">Belongs to the HMG-CoA reductase family.</text>
</comment>
<dbReference type="SUPFAM" id="SSF53901">
    <property type="entry name" value="Thiolase-like"/>
    <property type="match status" value="2"/>
</dbReference>
<dbReference type="NCBIfam" id="TIGR01930">
    <property type="entry name" value="AcCoA-C-Actrans"/>
    <property type="match status" value="1"/>
</dbReference>
<keyword evidence="6" id="KW-0012">Acyltransferase</keyword>
<feature type="domain" description="Thiolase C-terminal" evidence="9">
    <location>
        <begin position="266"/>
        <end position="386"/>
    </location>
</feature>
<evidence type="ECO:0000256" key="4">
    <source>
        <dbReference type="ARBA" id="ARBA00022679"/>
    </source>
</evidence>
<evidence type="ECO:0000256" key="6">
    <source>
        <dbReference type="ARBA" id="ARBA00023315"/>
    </source>
</evidence>